<dbReference type="AlphaFoldDB" id="A0A377A421"/>
<protein>
    <recommendedName>
        <fullName evidence="7">PTS system glucose-specific EIIA component</fullName>
    </recommendedName>
    <alternativeName>
        <fullName evidence="10">EIIA-Glc</fullName>
    </alternativeName>
    <alternativeName>
        <fullName evidence="9">EIII-Glc</fullName>
    </alternativeName>
    <alternativeName>
        <fullName evidence="8">Glucose-specific phosphotransferase enzyme IIA component</fullName>
    </alternativeName>
</protein>
<evidence type="ECO:0000313" key="12">
    <source>
        <dbReference type="EMBL" id="STK94282.1"/>
    </source>
</evidence>
<dbReference type="GO" id="GO:0005737">
    <property type="term" value="C:cytoplasm"/>
    <property type="evidence" value="ECO:0007669"/>
    <property type="project" value="UniProtKB-SubCell"/>
</dbReference>
<evidence type="ECO:0000256" key="6">
    <source>
        <dbReference type="ARBA" id="ARBA00022777"/>
    </source>
</evidence>
<evidence type="ECO:0000256" key="1">
    <source>
        <dbReference type="ARBA" id="ARBA00004496"/>
    </source>
</evidence>
<dbReference type="InterPro" id="IPR050890">
    <property type="entry name" value="PTS_EIIA_component"/>
</dbReference>
<keyword evidence="6" id="KW-0418">Kinase</keyword>
<organism evidence="12 13">
    <name type="scientific">Escherichia coli</name>
    <dbReference type="NCBI Taxonomy" id="562"/>
    <lineage>
        <taxon>Bacteria</taxon>
        <taxon>Pseudomonadati</taxon>
        <taxon>Pseudomonadota</taxon>
        <taxon>Gammaproteobacteria</taxon>
        <taxon>Enterobacterales</taxon>
        <taxon>Enterobacteriaceae</taxon>
        <taxon>Escherichia</taxon>
    </lineage>
</organism>
<dbReference type="GO" id="GO:0009401">
    <property type="term" value="P:phosphoenolpyruvate-dependent sugar phosphotransferase system"/>
    <property type="evidence" value="ECO:0007669"/>
    <property type="project" value="UniProtKB-KW"/>
</dbReference>
<evidence type="ECO:0000259" key="11">
    <source>
        <dbReference type="PROSITE" id="PS51093"/>
    </source>
</evidence>
<dbReference type="InterPro" id="IPR001127">
    <property type="entry name" value="PTS_EIIA_1_perm"/>
</dbReference>
<dbReference type="Proteomes" id="UP000255543">
    <property type="component" value="Unassembled WGS sequence"/>
</dbReference>
<evidence type="ECO:0000256" key="4">
    <source>
        <dbReference type="ARBA" id="ARBA00022679"/>
    </source>
</evidence>
<dbReference type="FunFam" id="2.70.70.10:FF:000001">
    <property type="entry name" value="PTS system glucose-specific IIA component"/>
    <property type="match status" value="1"/>
</dbReference>
<proteinExistence type="predicted"/>
<dbReference type="PROSITE" id="PS51093">
    <property type="entry name" value="PTS_EIIA_TYPE_1"/>
    <property type="match status" value="1"/>
</dbReference>
<evidence type="ECO:0000256" key="9">
    <source>
        <dbReference type="ARBA" id="ARBA00042526"/>
    </source>
</evidence>
<dbReference type="EMBL" id="UGEB01000001">
    <property type="protein sequence ID" value="STK94282.1"/>
    <property type="molecule type" value="Genomic_DNA"/>
</dbReference>
<evidence type="ECO:0000313" key="13">
    <source>
        <dbReference type="Proteomes" id="UP000255543"/>
    </source>
</evidence>
<dbReference type="NCBIfam" id="TIGR00830">
    <property type="entry name" value="PTBA"/>
    <property type="match status" value="1"/>
</dbReference>
<comment type="subcellular location">
    <subcellularLocation>
        <location evidence="1">Cytoplasm</location>
    </subcellularLocation>
</comment>
<evidence type="ECO:0000256" key="10">
    <source>
        <dbReference type="ARBA" id="ARBA00042873"/>
    </source>
</evidence>
<feature type="domain" description="PTS EIIA type-1" evidence="11">
    <location>
        <begin position="39"/>
        <end position="143"/>
    </location>
</feature>
<reference evidence="12 13" key="1">
    <citation type="submission" date="2018-06" db="EMBL/GenBank/DDBJ databases">
        <authorList>
            <consortium name="Pathogen Informatics"/>
            <person name="Doyle S."/>
        </authorList>
    </citation>
    <scope>NUCLEOTIDE SEQUENCE [LARGE SCALE GENOMIC DNA]</scope>
    <source>
        <strain evidence="12 13">NCTC8179</strain>
    </source>
</reference>
<dbReference type="Pfam" id="PF00358">
    <property type="entry name" value="PTS_EIIA_1"/>
    <property type="match status" value="1"/>
</dbReference>
<keyword evidence="3" id="KW-0762">Sugar transport</keyword>
<keyword evidence="5" id="KW-0598">Phosphotransferase system</keyword>
<dbReference type="NCBIfam" id="NF006962">
    <property type="entry name" value="PRK09439.1"/>
    <property type="match status" value="1"/>
</dbReference>
<dbReference type="CDD" id="cd00210">
    <property type="entry name" value="PTS_IIA_glc"/>
    <property type="match status" value="1"/>
</dbReference>
<dbReference type="PANTHER" id="PTHR45008:SF1">
    <property type="entry name" value="PTS SYSTEM GLUCOSE-SPECIFIC EIIA COMPONENT"/>
    <property type="match status" value="1"/>
</dbReference>
<dbReference type="SUPFAM" id="SSF51261">
    <property type="entry name" value="Duplicated hybrid motif"/>
    <property type="match status" value="1"/>
</dbReference>
<dbReference type="Gene3D" id="2.70.70.10">
    <property type="entry name" value="Glucose Permease (Domain IIA)"/>
    <property type="match status" value="1"/>
</dbReference>
<evidence type="ECO:0000256" key="3">
    <source>
        <dbReference type="ARBA" id="ARBA00022597"/>
    </source>
</evidence>
<dbReference type="GO" id="GO:0016301">
    <property type="term" value="F:kinase activity"/>
    <property type="evidence" value="ECO:0007669"/>
    <property type="project" value="UniProtKB-KW"/>
</dbReference>
<name>A0A377A421_ECOLX</name>
<accession>A0A377A421</accession>
<evidence type="ECO:0000256" key="7">
    <source>
        <dbReference type="ARBA" id="ARBA00039163"/>
    </source>
</evidence>
<evidence type="ECO:0000256" key="8">
    <source>
        <dbReference type="ARBA" id="ARBA00042296"/>
    </source>
</evidence>
<keyword evidence="2" id="KW-0813">Transport</keyword>
<evidence type="ECO:0000256" key="5">
    <source>
        <dbReference type="ARBA" id="ARBA00022683"/>
    </source>
</evidence>
<dbReference type="PANTHER" id="PTHR45008">
    <property type="entry name" value="PTS SYSTEM GLUCOSE-SPECIFIC EIIA COMPONENT"/>
    <property type="match status" value="1"/>
</dbReference>
<gene>
    <name evidence="12" type="primary">crr</name>
    <name evidence="12" type="ORF">NCTC8179_04559</name>
</gene>
<evidence type="ECO:0000256" key="2">
    <source>
        <dbReference type="ARBA" id="ARBA00022448"/>
    </source>
</evidence>
<dbReference type="PROSITE" id="PS00371">
    <property type="entry name" value="PTS_EIIA_TYPE_1_HIS"/>
    <property type="match status" value="1"/>
</dbReference>
<keyword evidence="4 12" id="KW-0808">Transferase</keyword>
<sequence>MGLFDKLKSLVSDDKKDTGTIEIIAPLSGEIVNIEDVPDVVFAEKIVGDGIAIKPTGNKMVAPVDGTIGKIFETNHAFSIESDSGVELFVHFGIDTVELKGEGFKRIAEEGQRVKVGDTVIEFDLPLLEEKAKSTLTPVVISNMDEIKELIKLSGSVTVGETPVIRIKKYSCRSENGAHRRHFLCFRQRRQNQFIALMLLGVAHHFQYAQPRTVHRIV</sequence>
<dbReference type="InterPro" id="IPR011055">
    <property type="entry name" value="Dup_hybrid_motif"/>
</dbReference>